<accession>W7CFG8</accession>
<dbReference type="Proteomes" id="UP000019254">
    <property type="component" value="Unassembled WGS sequence"/>
</dbReference>
<dbReference type="InterPro" id="IPR028098">
    <property type="entry name" value="Glyco_trans_4-like_N"/>
</dbReference>
<evidence type="ECO:0000313" key="3">
    <source>
        <dbReference type="Proteomes" id="UP000019254"/>
    </source>
</evidence>
<dbReference type="Gene3D" id="3.40.50.2000">
    <property type="entry name" value="Glycogen Phosphorylase B"/>
    <property type="match status" value="1"/>
</dbReference>
<reference evidence="2 3" key="1">
    <citation type="journal article" date="2014" name="Int. J. Syst. Evol. Microbiol.">
        <title>Listeria floridensis sp. nov., Listeria aquatica sp. nov., Listeria cornellensis sp. nov., Listeria riparia sp. nov. and Listeria grandensis sp. nov., from agricultural and natural environments.</title>
        <authorList>
            <person name="den Bakker H.C."/>
            <person name="Warchocki S."/>
            <person name="Wright E.M."/>
            <person name="Allred A.F."/>
            <person name="Ahlstrom C."/>
            <person name="Manuel C.S."/>
            <person name="Stasiewicz M.J."/>
            <person name="Burrell A."/>
            <person name="Roof S."/>
            <person name="Strawn L."/>
            <person name="Fortes E.D."/>
            <person name="Nightingale K.K."/>
            <person name="Kephart D."/>
            <person name="Wiedmann M."/>
        </authorList>
    </citation>
    <scope>NUCLEOTIDE SEQUENCE [LARGE SCALE GENOMIC DNA]</scope>
    <source>
        <strain evidence="3">FSL F6-969</strain>
    </source>
</reference>
<evidence type="ECO:0000259" key="1">
    <source>
        <dbReference type="Pfam" id="PF13477"/>
    </source>
</evidence>
<dbReference type="SUPFAM" id="SSF53756">
    <property type="entry name" value="UDP-Glycosyltransferase/glycogen phosphorylase"/>
    <property type="match status" value="1"/>
</dbReference>
<sequence length="130" mass="14663">MAKLLMGVTSSISLQLLRGQLEYFSKQGYDIHLICSPSGEIDRMLPENITVHNVRMTREISPFADLFSLLRIIMIYLKVRPDITNVSTPKASLLCMIAAFLTRTPTRIYSVIGLRFETCTGKKTKATTLH</sequence>
<dbReference type="GO" id="GO:0016740">
    <property type="term" value="F:transferase activity"/>
    <property type="evidence" value="ECO:0007669"/>
    <property type="project" value="UniProtKB-KW"/>
</dbReference>
<dbReference type="EMBL" id="AODE01000010">
    <property type="protein sequence ID" value="EUJ31573.1"/>
    <property type="molecule type" value="Genomic_DNA"/>
</dbReference>
<comment type="caution">
    <text evidence="2">The sequence shown here is derived from an EMBL/GenBank/DDBJ whole genome shotgun (WGS) entry which is preliminary data.</text>
</comment>
<dbReference type="AlphaFoldDB" id="W7CFG8"/>
<keyword evidence="2" id="KW-0808">Transferase</keyword>
<dbReference type="OrthoDB" id="9804196at2"/>
<evidence type="ECO:0000313" key="2">
    <source>
        <dbReference type="EMBL" id="EUJ31573.1"/>
    </source>
</evidence>
<dbReference type="STRING" id="1265820.PCORN_04512"/>
<feature type="domain" description="Glycosyltransferase subfamily 4-like N-terminal" evidence="1">
    <location>
        <begin position="20"/>
        <end position="122"/>
    </location>
</feature>
<dbReference type="Pfam" id="PF13477">
    <property type="entry name" value="Glyco_trans_4_2"/>
    <property type="match status" value="1"/>
</dbReference>
<gene>
    <name evidence="2" type="ORF">PCORN_04512</name>
</gene>
<organism evidence="2 3">
    <name type="scientific">Listeria cornellensis FSL F6-0969</name>
    <dbReference type="NCBI Taxonomy" id="1265820"/>
    <lineage>
        <taxon>Bacteria</taxon>
        <taxon>Bacillati</taxon>
        <taxon>Bacillota</taxon>
        <taxon>Bacilli</taxon>
        <taxon>Bacillales</taxon>
        <taxon>Listeriaceae</taxon>
        <taxon>Listeria</taxon>
    </lineage>
</organism>
<keyword evidence="3" id="KW-1185">Reference proteome</keyword>
<protein>
    <submittedName>
        <fullName evidence="2">Group 1 glycosyl transferase</fullName>
    </submittedName>
</protein>
<dbReference type="RefSeq" id="WP_051999235.1">
    <property type="nucleotide sequence ID" value="NZ_AODE01000010.1"/>
</dbReference>
<name>W7CFG8_9LIST</name>
<proteinExistence type="predicted"/>